<organism evidence="1 2">
    <name type="scientific">Isoalcanivorax pacificus W11-5</name>
    <dbReference type="NCBI Taxonomy" id="391936"/>
    <lineage>
        <taxon>Bacteria</taxon>
        <taxon>Pseudomonadati</taxon>
        <taxon>Pseudomonadota</taxon>
        <taxon>Gammaproteobacteria</taxon>
        <taxon>Oceanospirillales</taxon>
        <taxon>Alcanivoracaceae</taxon>
        <taxon>Isoalcanivorax</taxon>
    </lineage>
</organism>
<dbReference type="AlphaFoldDB" id="A0A0B4XLV8"/>
<dbReference type="Pfam" id="PF05015">
    <property type="entry name" value="HigB-like_toxin"/>
    <property type="match status" value="1"/>
</dbReference>
<sequence>MVLRKLRQLQIASELSDLRVPPGNRLESLFGDRAGYYSIRVNDQFRLCFRWTPLGPAEVEIVDYH</sequence>
<proteinExistence type="predicted"/>
<name>A0A0B4XLV8_9GAMM</name>
<dbReference type="STRING" id="391936.S7S_08535"/>
<protein>
    <submittedName>
        <fullName evidence="1">HigB toxin protein</fullName>
    </submittedName>
</protein>
<dbReference type="PANTHER" id="PTHR40266:SF2">
    <property type="entry name" value="TOXIN HIGB-1"/>
    <property type="match status" value="1"/>
</dbReference>
<accession>A0A0B4XLV8</accession>
<dbReference type="InterPro" id="IPR007711">
    <property type="entry name" value="HigB-1"/>
</dbReference>
<evidence type="ECO:0000313" key="2">
    <source>
        <dbReference type="Proteomes" id="UP000006764"/>
    </source>
</evidence>
<evidence type="ECO:0000313" key="1">
    <source>
        <dbReference type="EMBL" id="AJD48121.1"/>
    </source>
</evidence>
<dbReference type="SUPFAM" id="SSF143011">
    <property type="entry name" value="RelE-like"/>
    <property type="match status" value="1"/>
</dbReference>
<keyword evidence="2" id="KW-1185">Reference proteome</keyword>
<dbReference type="InterPro" id="IPR035093">
    <property type="entry name" value="RelE/ParE_toxin_dom_sf"/>
</dbReference>
<dbReference type="Proteomes" id="UP000006764">
    <property type="component" value="Chromosome"/>
</dbReference>
<dbReference type="HOGENOM" id="CLU_155111_1_1_6"/>
<reference evidence="1 2" key="1">
    <citation type="journal article" date="2012" name="J. Bacteriol.">
        <title>Genome sequence of an alkane-degrading bacterium, Alcanivorax pacificus type strain W11-5, isolated from deep sea sediment.</title>
        <authorList>
            <person name="Lai Q."/>
            <person name="Shao Z."/>
        </authorList>
    </citation>
    <scope>NUCLEOTIDE SEQUENCE [LARGE SCALE GENOMIC DNA]</scope>
    <source>
        <strain evidence="1 2">W11-5</strain>
    </source>
</reference>
<dbReference type="PANTHER" id="PTHR40266">
    <property type="entry name" value="TOXIN HIGB-1"/>
    <property type="match status" value="1"/>
</dbReference>
<dbReference type="EMBL" id="CP004387">
    <property type="protein sequence ID" value="AJD48121.1"/>
    <property type="molecule type" value="Genomic_DNA"/>
</dbReference>
<dbReference type="KEGG" id="apac:S7S_08535"/>
<gene>
    <name evidence="1" type="ORF">S7S_08535</name>
</gene>
<dbReference type="Gene3D" id="3.30.2310.20">
    <property type="entry name" value="RelE-like"/>
    <property type="match status" value="1"/>
</dbReference>